<dbReference type="GO" id="GO:0003964">
    <property type="term" value="F:RNA-directed DNA polymerase activity"/>
    <property type="evidence" value="ECO:0007669"/>
    <property type="project" value="UniProtKB-KW"/>
</dbReference>
<evidence type="ECO:0000256" key="1">
    <source>
        <dbReference type="ARBA" id="ARBA00022679"/>
    </source>
</evidence>
<keyword evidence="2" id="KW-0548">Nucleotidyltransferase</keyword>
<dbReference type="Gramene" id="GBG91172">
    <property type="protein sequence ID" value="GBG91172"/>
    <property type="gene ID" value="CBR_g52054"/>
</dbReference>
<keyword evidence="7" id="KW-0695">RNA-directed DNA polymerase</keyword>
<dbReference type="Pfam" id="PF17917">
    <property type="entry name" value="RT_RNaseH"/>
    <property type="match status" value="1"/>
</dbReference>
<dbReference type="InterPro" id="IPR043128">
    <property type="entry name" value="Rev_trsase/Diguanyl_cyclase"/>
</dbReference>
<dbReference type="InterPro" id="IPR041373">
    <property type="entry name" value="RT_RNaseH"/>
</dbReference>
<keyword evidence="8" id="KW-0175">Coiled coil</keyword>
<dbReference type="GO" id="GO:0016787">
    <property type="term" value="F:hydrolase activity"/>
    <property type="evidence" value="ECO:0007669"/>
    <property type="project" value="UniProtKB-KW"/>
</dbReference>
<dbReference type="AlphaFoldDB" id="A0A388M9M9"/>
<feature type="region of interest" description="Disordered" evidence="9">
    <location>
        <begin position="825"/>
        <end position="876"/>
    </location>
</feature>
<dbReference type="SUPFAM" id="SSF56672">
    <property type="entry name" value="DNA/RNA polymerases"/>
    <property type="match status" value="1"/>
</dbReference>
<name>A0A388M9M9_CHABU</name>
<dbReference type="InterPro" id="IPR051348">
    <property type="entry name" value="U-box_ubiquitin_ligases"/>
</dbReference>
<dbReference type="Gene3D" id="3.30.200.20">
    <property type="entry name" value="Phosphorylase Kinase, domain 1"/>
    <property type="match status" value="1"/>
</dbReference>
<keyword evidence="3" id="KW-0540">Nuclease</keyword>
<reference evidence="11 12" key="1">
    <citation type="journal article" date="2018" name="Cell">
        <title>The Chara Genome: Secondary Complexity and Implications for Plant Terrestrialization.</title>
        <authorList>
            <person name="Nishiyama T."/>
            <person name="Sakayama H."/>
            <person name="Vries J.D."/>
            <person name="Buschmann H."/>
            <person name="Saint-Marcoux D."/>
            <person name="Ullrich K.K."/>
            <person name="Haas F.B."/>
            <person name="Vanderstraeten L."/>
            <person name="Becker D."/>
            <person name="Lang D."/>
            <person name="Vosolsobe S."/>
            <person name="Rombauts S."/>
            <person name="Wilhelmsson P.K.I."/>
            <person name="Janitza P."/>
            <person name="Kern R."/>
            <person name="Heyl A."/>
            <person name="Rumpler F."/>
            <person name="Villalobos L.I.A.C."/>
            <person name="Clay J.M."/>
            <person name="Skokan R."/>
            <person name="Toyoda A."/>
            <person name="Suzuki Y."/>
            <person name="Kagoshima H."/>
            <person name="Schijlen E."/>
            <person name="Tajeshwar N."/>
            <person name="Catarino B."/>
            <person name="Hetherington A.J."/>
            <person name="Saltykova A."/>
            <person name="Bonnot C."/>
            <person name="Breuninger H."/>
            <person name="Symeonidi A."/>
            <person name="Radhakrishnan G.V."/>
            <person name="Van Nieuwerburgh F."/>
            <person name="Deforce D."/>
            <person name="Chang C."/>
            <person name="Karol K.G."/>
            <person name="Hedrich R."/>
            <person name="Ulvskov P."/>
            <person name="Glockner G."/>
            <person name="Delwiche C.F."/>
            <person name="Petrasek J."/>
            <person name="Van de Peer Y."/>
            <person name="Friml J."/>
            <person name="Beilby M."/>
            <person name="Dolan L."/>
            <person name="Kohara Y."/>
            <person name="Sugano S."/>
            <person name="Fujiyama A."/>
            <person name="Delaux P.-M."/>
            <person name="Quint M."/>
            <person name="TheiBen G."/>
            <person name="Hagemann M."/>
            <person name="Harholt J."/>
            <person name="Dunand C."/>
            <person name="Zachgo S."/>
            <person name="Langdale J."/>
            <person name="Maumus F."/>
            <person name="Straeten D.V.D."/>
            <person name="Gould S.B."/>
            <person name="Rensing S.A."/>
        </authorList>
    </citation>
    <scope>NUCLEOTIDE SEQUENCE [LARGE SCALE GENOMIC DNA]</scope>
    <source>
        <strain evidence="11 12">S276</strain>
    </source>
</reference>
<evidence type="ECO:0000256" key="9">
    <source>
        <dbReference type="SAM" id="MobiDB-lite"/>
    </source>
</evidence>
<keyword evidence="12" id="KW-1185">Reference proteome</keyword>
<comment type="caution">
    <text evidence="11">The sequence shown here is derived from an EMBL/GenBank/DDBJ whole genome shotgun (WGS) entry which is preliminary data.</text>
</comment>
<dbReference type="PANTHER" id="PTHR45647:SF139">
    <property type="entry name" value="OS02G0152300 PROTEIN"/>
    <property type="match status" value="1"/>
</dbReference>
<keyword evidence="6" id="KW-0378">Hydrolase</keyword>
<dbReference type="InterPro" id="IPR000719">
    <property type="entry name" value="Prot_kinase_dom"/>
</dbReference>
<evidence type="ECO:0000256" key="8">
    <source>
        <dbReference type="SAM" id="Coils"/>
    </source>
</evidence>
<sequence>QLYKKFVRNFSTIAAPLRRLLKKEAIWQWDKDCTSALKKLKRVLIEYPVLKVADPSLPFVVTTDASQYGIGAVLQQDDDNGYRPVEFMSARMPLEKVATSTYERELYALSQALEHWKQYLLGRHFKVYSDHETLRWLKTQANMTPKLTRWAAEIDQYDFELKPVKGKYNVVADALSRILDYFGAIVHYLDIGRDLQEKVKQVYVQDPIYSDLLKRVREALETEPDYRTTDGLLFEKTNVFDRSCVPNNEEIRSLILGECHDPEGHFRAIESVSPLGRGYEEGDRYGYGYGKSRDDEPRHPSGRLAAVQAEHKQKEETQAKRIQELETEISNLTSERLALQKRLEESKVHVVRVKELETAVHDLEVRLGVCRSDHEQKEGIQTKRIVELETEVCNLTSERLALTKTLEESKAHAMRVKQLDTEVHNLEVRLGLCRSEHEQKAGIQAKRIKQLETEISKLTIERLAVQERLDESNAKVRELESILERKVGKQEASERAHGMSISSPRAEIHRSFREYSSREVKAATDNFGDNSKLEERQHGDLYVGKMTTVTVKRLRADRTIGGQQFKLTKEVVDRLKSLQHPHLQTLLGVCYEENCLVYEHMAKGNVKDWMSCGEGQPRKFLPWYTRLRIVVEVARALSFLHSNHSMGGGPIIHRAIKPENISLDDNFGAKLSDVDVALLSPDLPKRKQALPREMRASLGSTFHYIAPEYFRTGIFNENTDIYSFGITILEMLSGNFEDAFDLGIIEEAVENATEFSNVLDPNAGSWDIYLALEAARLGLLSGIDCFEEEEEENYEQHGGGGGGEGQLRRGWDREVAMADRGGAVVGRGGRRKRMGEQGALMQEEEQKATVVKEDDGGTRGRGRRCDGGGIKRRRRL</sequence>
<feature type="compositionally biased region" description="Basic and acidic residues" evidence="9">
    <location>
        <begin position="844"/>
        <end position="866"/>
    </location>
</feature>
<evidence type="ECO:0000256" key="3">
    <source>
        <dbReference type="ARBA" id="ARBA00022722"/>
    </source>
</evidence>
<dbReference type="Proteomes" id="UP000265515">
    <property type="component" value="Unassembled WGS sequence"/>
</dbReference>
<protein>
    <recommendedName>
        <fullName evidence="10">Protein kinase domain-containing protein</fullName>
    </recommendedName>
</protein>
<dbReference type="EMBL" id="BFEA01000879">
    <property type="protein sequence ID" value="GBG91172.1"/>
    <property type="molecule type" value="Genomic_DNA"/>
</dbReference>
<evidence type="ECO:0000256" key="2">
    <source>
        <dbReference type="ARBA" id="ARBA00022695"/>
    </source>
</evidence>
<evidence type="ECO:0000259" key="10">
    <source>
        <dbReference type="PROSITE" id="PS50011"/>
    </source>
</evidence>
<dbReference type="SUPFAM" id="SSF56112">
    <property type="entry name" value="Protein kinase-like (PK-like)"/>
    <property type="match status" value="1"/>
</dbReference>
<dbReference type="GO" id="GO:0004519">
    <property type="term" value="F:endonuclease activity"/>
    <property type="evidence" value="ECO:0007669"/>
    <property type="project" value="UniProtKB-KW"/>
</dbReference>
<dbReference type="CDD" id="cd09274">
    <property type="entry name" value="RNase_HI_RT_Ty3"/>
    <property type="match status" value="1"/>
</dbReference>
<dbReference type="Pfam" id="PF07714">
    <property type="entry name" value="PK_Tyr_Ser-Thr"/>
    <property type="match status" value="1"/>
</dbReference>
<dbReference type="OrthoDB" id="2750689at2759"/>
<dbReference type="InterPro" id="IPR011009">
    <property type="entry name" value="Kinase-like_dom_sf"/>
</dbReference>
<evidence type="ECO:0000313" key="12">
    <source>
        <dbReference type="Proteomes" id="UP000265515"/>
    </source>
</evidence>
<evidence type="ECO:0000256" key="6">
    <source>
        <dbReference type="ARBA" id="ARBA00022801"/>
    </source>
</evidence>
<dbReference type="InterPro" id="IPR043502">
    <property type="entry name" value="DNA/RNA_pol_sf"/>
</dbReference>
<dbReference type="GO" id="GO:0005524">
    <property type="term" value="F:ATP binding"/>
    <property type="evidence" value="ECO:0007669"/>
    <property type="project" value="InterPro"/>
</dbReference>
<dbReference type="InterPro" id="IPR001245">
    <property type="entry name" value="Ser-Thr/Tyr_kinase_cat_dom"/>
</dbReference>
<keyword evidence="4" id="KW-0255">Endonuclease</keyword>
<feature type="coiled-coil region" evidence="8">
    <location>
        <begin position="448"/>
        <end position="482"/>
    </location>
</feature>
<dbReference type="PROSITE" id="PS50011">
    <property type="entry name" value="PROTEIN_KINASE_DOM"/>
    <property type="match status" value="1"/>
</dbReference>
<proteinExistence type="predicted"/>
<feature type="domain" description="Protein kinase" evidence="10">
    <location>
        <begin position="527"/>
        <end position="876"/>
    </location>
</feature>
<dbReference type="GO" id="GO:0004672">
    <property type="term" value="F:protein kinase activity"/>
    <property type="evidence" value="ECO:0007669"/>
    <property type="project" value="InterPro"/>
</dbReference>
<feature type="coiled-coil region" evidence="8">
    <location>
        <begin position="308"/>
        <end position="342"/>
    </location>
</feature>
<accession>A0A388M9M9</accession>
<feature type="non-terminal residue" evidence="11">
    <location>
        <position position="1"/>
    </location>
</feature>
<organism evidence="11 12">
    <name type="scientific">Chara braunii</name>
    <name type="common">Braun's stonewort</name>
    <dbReference type="NCBI Taxonomy" id="69332"/>
    <lineage>
        <taxon>Eukaryota</taxon>
        <taxon>Viridiplantae</taxon>
        <taxon>Streptophyta</taxon>
        <taxon>Charophyceae</taxon>
        <taxon>Charales</taxon>
        <taxon>Characeae</taxon>
        <taxon>Chara</taxon>
    </lineage>
</organism>
<dbReference type="Gene3D" id="3.30.70.270">
    <property type="match status" value="1"/>
</dbReference>
<dbReference type="Gene3D" id="1.10.510.10">
    <property type="entry name" value="Transferase(Phosphotransferase) domain 1"/>
    <property type="match status" value="1"/>
</dbReference>
<evidence type="ECO:0000256" key="4">
    <source>
        <dbReference type="ARBA" id="ARBA00022759"/>
    </source>
</evidence>
<dbReference type="PANTHER" id="PTHR45647">
    <property type="entry name" value="OS02G0152300 PROTEIN"/>
    <property type="match status" value="1"/>
</dbReference>
<evidence type="ECO:0000313" key="11">
    <source>
        <dbReference type="EMBL" id="GBG91172.1"/>
    </source>
</evidence>
<gene>
    <name evidence="11" type="ORF">CBR_g52054</name>
</gene>
<keyword evidence="5" id="KW-0833">Ubl conjugation pathway</keyword>
<evidence type="ECO:0000256" key="5">
    <source>
        <dbReference type="ARBA" id="ARBA00022786"/>
    </source>
</evidence>
<keyword evidence="1" id="KW-0808">Transferase</keyword>
<evidence type="ECO:0000256" key="7">
    <source>
        <dbReference type="ARBA" id="ARBA00022918"/>
    </source>
</evidence>